<accession>A0A515EMG5</accession>
<dbReference type="AlphaFoldDB" id="A0A515EMG5"/>
<keyword evidence="1" id="KW-0732">Signal</keyword>
<reference evidence="3" key="2">
    <citation type="journal article" date="2020" name="Int. J. Syst. Evol. Microbiol.">
        <title>Genomic insights into a novel species Rhodoferax aquaticus sp. nov., isolated from freshwater.</title>
        <authorList>
            <person name="Li T."/>
            <person name="Zhuo Y."/>
            <person name="Jin C.Z."/>
            <person name="Wu X."/>
            <person name="Ko S.R."/>
            <person name="Jin F.J."/>
            <person name="Ahn C.Y."/>
            <person name="Oh H.M."/>
            <person name="Lee H.G."/>
            <person name="Jin L."/>
        </authorList>
    </citation>
    <scope>NUCLEOTIDE SEQUENCE [LARGE SCALE GENOMIC DNA]</scope>
    <source>
        <strain evidence="3">Gr-4</strain>
    </source>
</reference>
<organism evidence="2 3">
    <name type="scientific">Rhodoferax aquaticus</name>
    <dbReference type="NCBI Taxonomy" id="2527691"/>
    <lineage>
        <taxon>Bacteria</taxon>
        <taxon>Pseudomonadati</taxon>
        <taxon>Pseudomonadota</taxon>
        <taxon>Betaproteobacteria</taxon>
        <taxon>Burkholderiales</taxon>
        <taxon>Comamonadaceae</taxon>
        <taxon>Rhodoferax</taxon>
    </lineage>
</organism>
<feature type="chain" id="PRO_5021935162" evidence="1">
    <location>
        <begin position="20"/>
        <end position="64"/>
    </location>
</feature>
<evidence type="ECO:0000313" key="2">
    <source>
        <dbReference type="EMBL" id="QDL53857.1"/>
    </source>
</evidence>
<evidence type="ECO:0000256" key="1">
    <source>
        <dbReference type="SAM" id="SignalP"/>
    </source>
</evidence>
<feature type="signal peptide" evidence="1">
    <location>
        <begin position="1"/>
        <end position="19"/>
    </location>
</feature>
<proteinExistence type="predicted"/>
<name>A0A515EMG5_9BURK</name>
<gene>
    <name evidence="2" type="ORF">EXZ61_06550</name>
</gene>
<keyword evidence="3" id="KW-1185">Reference proteome</keyword>
<dbReference type="EMBL" id="CP036282">
    <property type="protein sequence ID" value="QDL53857.1"/>
    <property type="molecule type" value="Genomic_DNA"/>
</dbReference>
<dbReference type="RefSeq" id="WP_142810210.1">
    <property type="nucleotide sequence ID" value="NZ_CP036282.1"/>
</dbReference>
<sequence>MTSFPWTLIGLLLCNCAAAQTVSLVSGDDYAPYADSKLPHGGPPLTLTPLYLLASVCGSNTLRR</sequence>
<protein>
    <submittedName>
        <fullName evidence="2">Uncharacterized protein</fullName>
    </submittedName>
</protein>
<reference evidence="3" key="1">
    <citation type="submission" date="2019-02" db="EMBL/GenBank/DDBJ databases">
        <title>Complete genome sequence of Rhodoferax sp. Gr-4.</title>
        <authorList>
            <person name="Jin L."/>
        </authorList>
    </citation>
    <scope>NUCLEOTIDE SEQUENCE [LARGE SCALE GENOMIC DNA]</scope>
    <source>
        <strain evidence="3">Gr-4</strain>
    </source>
</reference>
<evidence type="ECO:0000313" key="3">
    <source>
        <dbReference type="Proteomes" id="UP000317365"/>
    </source>
</evidence>
<dbReference type="Proteomes" id="UP000317365">
    <property type="component" value="Chromosome"/>
</dbReference>
<dbReference type="KEGG" id="rhg:EXZ61_06550"/>